<protein>
    <recommendedName>
        <fullName evidence="4">F-box domain-containing protein</fullName>
    </recommendedName>
</protein>
<dbReference type="Gene3D" id="3.80.10.10">
    <property type="entry name" value="Ribonuclease Inhibitor"/>
    <property type="match status" value="1"/>
</dbReference>
<feature type="compositionally biased region" description="Polar residues" evidence="1">
    <location>
        <begin position="83"/>
        <end position="99"/>
    </location>
</feature>
<dbReference type="SUPFAM" id="SSF52047">
    <property type="entry name" value="RNI-like"/>
    <property type="match status" value="1"/>
</dbReference>
<feature type="region of interest" description="Disordered" evidence="1">
    <location>
        <begin position="81"/>
        <end position="107"/>
    </location>
</feature>
<comment type="caution">
    <text evidence="2">The sequence shown here is derived from an EMBL/GenBank/DDBJ whole genome shotgun (WGS) entry which is preliminary data.</text>
</comment>
<evidence type="ECO:0000313" key="2">
    <source>
        <dbReference type="EMBL" id="KAF9947308.1"/>
    </source>
</evidence>
<reference evidence="2" key="1">
    <citation type="journal article" date="2020" name="Fungal Divers.">
        <title>Resolving the Mortierellaceae phylogeny through synthesis of multi-gene phylogenetics and phylogenomics.</title>
        <authorList>
            <person name="Vandepol N."/>
            <person name="Liber J."/>
            <person name="Desiro A."/>
            <person name="Na H."/>
            <person name="Kennedy M."/>
            <person name="Barry K."/>
            <person name="Grigoriev I.V."/>
            <person name="Miller A.N."/>
            <person name="O'Donnell K."/>
            <person name="Stajich J.E."/>
            <person name="Bonito G."/>
        </authorList>
    </citation>
    <scope>NUCLEOTIDE SEQUENCE</scope>
    <source>
        <strain evidence="2">CK1249</strain>
    </source>
</reference>
<dbReference type="AlphaFoldDB" id="A0A9P6ITI3"/>
<evidence type="ECO:0000313" key="3">
    <source>
        <dbReference type="Proteomes" id="UP000738359"/>
    </source>
</evidence>
<gene>
    <name evidence="2" type="ORF">BGZ70_002748</name>
</gene>
<feature type="compositionally biased region" description="Polar residues" evidence="1">
    <location>
        <begin position="1"/>
        <end position="14"/>
    </location>
</feature>
<dbReference type="OrthoDB" id="2419684at2759"/>
<organism evidence="2 3">
    <name type="scientific">Mortierella alpina</name>
    <name type="common">Oleaginous fungus</name>
    <name type="synonym">Mortierella renispora</name>
    <dbReference type="NCBI Taxonomy" id="64518"/>
    <lineage>
        <taxon>Eukaryota</taxon>
        <taxon>Fungi</taxon>
        <taxon>Fungi incertae sedis</taxon>
        <taxon>Mucoromycota</taxon>
        <taxon>Mortierellomycotina</taxon>
        <taxon>Mortierellomycetes</taxon>
        <taxon>Mortierellales</taxon>
        <taxon>Mortierellaceae</taxon>
        <taxon>Mortierella</taxon>
    </lineage>
</organism>
<dbReference type="InterPro" id="IPR032675">
    <property type="entry name" value="LRR_dom_sf"/>
</dbReference>
<dbReference type="EMBL" id="JAAAHY010001691">
    <property type="protein sequence ID" value="KAF9947308.1"/>
    <property type="molecule type" value="Genomic_DNA"/>
</dbReference>
<name>A0A9P6ITI3_MORAP</name>
<feature type="region of interest" description="Disordered" evidence="1">
    <location>
        <begin position="1"/>
        <end position="23"/>
    </location>
</feature>
<keyword evidence="3" id="KW-1185">Reference proteome</keyword>
<dbReference type="Proteomes" id="UP000738359">
    <property type="component" value="Unassembled WGS sequence"/>
</dbReference>
<sequence>MIHSTTWDDATTQPEEPPVTMERPHLHRVLRCNFTLPLVHQLEGKPTTRPESDARWRRMLDCAPFRKDLGRWALLSGPEGTLGPSSTLEPASTSDNTAPLTERSEGRVDPQSYAIRSLYLTGFVHNKRIPSILFHTSSSLTRLCIRFENTQTIDLLVILKCPRLASLSLDNCALWPFGSQTDASDESDNPNRAQGDLLQTMQADQQSPLEGALTLQNLTLTNTTVSPPSLQCLLRHCPDLRQFRFRSTRVEPQSATTYHEERLLITCLGKYCPRLDLLQLSQLHSPVTSQQPLDLREHFPRLRGVCLFDRKFSSGVQRSYLPSNSPLHVRLTSLCLEGSWKVALHPAMDDLVLHQFLCQCPTLLHLYAYDIFLDVSRLELPPRLRGASVGRWKETTEEDVLAVDIWACRDLKTLQLSFKHHDLDRSPLQHQHKVLQYLPRACPRLEQLQIDLFKIDFLAESGLSLLSSVGSGLPALETLALGTKVIRAAKPSDVAWLRKTTTSSVAVTASKSFWPWSNSKKASTCPTAFHTDGKKGGVSRHPTIPVAAADSTEGMDGWSRQGHALWPRLTQLRLFYDARDSHTLSIIRQLEALVASVRPGVDFRVVKNHEQDLQQW</sequence>
<evidence type="ECO:0000256" key="1">
    <source>
        <dbReference type="SAM" id="MobiDB-lite"/>
    </source>
</evidence>
<proteinExistence type="predicted"/>
<evidence type="ECO:0008006" key="4">
    <source>
        <dbReference type="Google" id="ProtNLM"/>
    </source>
</evidence>
<accession>A0A9P6ITI3</accession>